<keyword evidence="2" id="KW-0802">TPR repeat</keyword>
<dbReference type="InterPro" id="IPR016024">
    <property type="entry name" value="ARM-type_fold"/>
</dbReference>
<dbReference type="InterPro" id="IPR019734">
    <property type="entry name" value="TPR_rpt"/>
</dbReference>
<dbReference type="Gene3D" id="1.10.1130.10">
    <property type="entry name" value="Flavocytochrome C3, Chain A"/>
    <property type="match status" value="3"/>
</dbReference>
<dbReference type="EMBL" id="FLUP01000001">
    <property type="protein sequence ID" value="SBW06845.1"/>
    <property type="molecule type" value="Genomic_DNA"/>
</dbReference>
<dbReference type="SMART" id="SM00028">
    <property type="entry name" value="TPR"/>
    <property type="match status" value="3"/>
</dbReference>
<dbReference type="PROSITE" id="PS50005">
    <property type="entry name" value="TPR"/>
    <property type="match status" value="1"/>
</dbReference>
<evidence type="ECO:0000256" key="2">
    <source>
        <dbReference type="PROSITE-ProRule" id="PRU00339"/>
    </source>
</evidence>
<dbReference type="InterPro" id="IPR036280">
    <property type="entry name" value="Multihaem_cyt_sf"/>
</dbReference>
<gene>
    <name evidence="5" type="ORF">KM92DES2_12247</name>
</gene>
<feature type="repeat" description="TPR" evidence="2">
    <location>
        <begin position="636"/>
        <end position="669"/>
    </location>
</feature>
<dbReference type="InterPro" id="IPR011990">
    <property type="entry name" value="TPR-like_helical_dom_sf"/>
</dbReference>
<dbReference type="PANTHER" id="PTHR35038:SF8">
    <property type="entry name" value="C-TYPE POLYHEME CYTOCHROME OMCC"/>
    <property type="match status" value="1"/>
</dbReference>
<dbReference type="PANTHER" id="PTHR35038">
    <property type="entry name" value="DISSIMILATORY SULFITE REDUCTASE SIRA"/>
    <property type="match status" value="1"/>
</dbReference>
<dbReference type="Gene3D" id="1.25.10.10">
    <property type="entry name" value="Leucine-rich Repeat Variant"/>
    <property type="match status" value="1"/>
</dbReference>
<feature type="domain" description="Cytochrome c-552/4" evidence="4">
    <location>
        <begin position="175"/>
        <end position="217"/>
    </location>
</feature>
<dbReference type="Pfam" id="PF13435">
    <property type="entry name" value="Cytochrome_C554"/>
    <property type="match status" value="1"/>
</dbReference>
<protein>
    <submittedName>
        <fullName evidence="5">Tfp pilus assembly protein PilF</fullName>
    </submittedName>
</protein>
<dbReference type="RefSeq" id="WP_227119196.1">
    <property type="nucleotide sequence ID" value="NZ_LT598928.1"/>
</dbReference>
<keyword evidence="1 3" id="KW-0732">Signal</keyword>
<sequence length="731" mass="79652">MKIAENICRCGQALLLGLALVCGPDATLAADASDGFAGSQSCKSCHEKFYSLWSTSRHGLAMQPYSDATVGAQLAPQGKGIESGGRVYRAYCGPGQGFVRETGPDGEHDYAIAQVLGGKNVYYFLTKLERGRLQTLPLAFDVRNRQWFAVADSTARRSPHFRAGGREGLNWRDRAYTFNTSCHACHVSQLVTNYDAATDSYSTTWREPGINCETCHGPSQAHNDVCLAAQQGKPPTDLKIIRIKKDLDRQQRDDSCASCHAKMSPITDSFRPGERFFDHFDLILLENEDYYPDGRDLGENFTFTSWLSAPCARAGKLECIFCHTSSGRFRQAKDPDQACLPCHKDKEAGLDKHTRHKPESPGSRCIACHMPKTDFARMSRSDHSMRPPTPAATASFGSPNACLGCHPDKDAAWADALVRQWRPRDYQAPVLARARHILDARQRNFSQLPAMLASLTEPGRDAVYAASMLRLLRACPDSAKWPVVRATLNDEFELVRASAAASLAENREAATVSALAKACADPSRLVRVRAAEALAGVQSQDIPESFLQVVARARLELEQSFTARADDWTGSYNRGNYLLRSGEPAAALAAYEAALRLRPDASAAHVNSAMALARLGSMAGAEASLRKAYEIDPDNAAIAYNLGLILAERGFRAEAEQMLLKALRLAPTMSDAAYNLGLLAARTDRAKALEFLCQAAGMQGGNQRYAQAVQQISGDSDIESACAKSSARQAQ</sequence>
<evidence type="ECO:0000313" key="5">
    <source>
        <dbReference type="EMBL" id="SBW06845.1"/>
    </source>
</evidence>
<dbReference type="Gene3D" id="1.25.40.10">
    <property type="entry name" value="Tetratricopeptide repeat domain"/>
    <property type="match status" value="1"/>
</dbReference>
<evidence type="ECO:0000256" key="3">
    <source>
        <dbReference type="SAM" id="SignalP"/>
    </source>
</evidence>
<dbReference type="CDD" id="cd08168">
    <property type="entry name" value="Cytochrom_C3"/>
    <property type="match status" value="1"/>
</dbReference>
<feature type="signal peptide" evidence="3">
    <location>
        <begin position="1"/>
        <end position="29"/>
    </location>
</feature>
<dbReference type="Pfam" id="PF13432">
    <property type="entry name" value="TPR_16"/>
    <property type="match status" value="1"/>
</dbReference>
<evidence type="ECO:0000256" key="1">
    <source>
        <dbReference type="ARBA" id="ARBA00022729"/>
    </source>
</evidence>
<dbReference type="SUPFAM" id="SSF48371">
    <property type="entry name" value="ARM repeat"/>
    <property type="match status" value="1"/>
</dbReference>
<evidence type="ECO:0000259" key="4">
    <source>
        <dbReference type="Pfam" id="PF13435"/>
    </source>
</evidence>
<dbReference type="SUPFAM" id="SSF48695">
    <property type="entry name" value="Multiheme cytochromes"/>
    <property type="match status" value="1"/>
</dbReference>
<dbReference type="Pfam" id="PF13646">
    <property type="entry name" value="HEAT_2"/>
    <property type="match status" value="1"/>
</dbReference>
<dbReference type="InterPro" id="IPR023155">
    <property type="entry name" value="Cyt_c-552/4"/>
</dbReference>
<organism evidence="5">
    <name type="scientific">uncultured Desulfovibrio sp</name>
    <dbReference type="NCBI Taxonomy" id="167968"/>
    <lineage>
        <taxon>Bacteria</taxon>
        <taxon>Pseudomonadati</taxon>
        <taxon>Thermodesulfobacteriota</taxon>
        <taxon>Desulfovibrionia</taxon>
        <taxon>Desulfovibrionales</taxon>
        <taxon>Desulfovibrionaceae</taxon>
        <taxon>Desulfovibrio</taxon>
        <taxon>environmental samples</taxon>
    </lineage>
</organism>
<proteinExistence type="predicted"/>
<reference evidence="5" key="1">
    <citation type="submission" date="2016-04" db="EMBL/GenBank/DDBJ databases">
        <authorList>
            <person name="Evans L.H."/>
            <person name="Alamgir A."/>
            <person name="Owens N."/>
            <person name="Weber N.D."/>
            <person name="Virtaneva K."/>
            <person name="Barbian K."/>
            <person name="Babar A."/>
            <person name="Rosenke K."/>
        </authorList>
    </citation>
    <scope>NUCLEOTIDE SEQUENCE</scope>
    <source>
        <strain evidence="5">92-2</strain>
    </source>
</reference>
<feature type="chain" id="PRO_5012397372" evidence="3">
    <location>
        <begin position="30"/>
        <end position="731"/>
    </location>
</feature>
<dbReference type="InterPro" id="IPR011989">
    <property type="entry name" value="ARM-like"/>
</dbReference>
<accession>A0A212K5S2</accession>
<dbReference type="SUPFAM" id="SSF48452">
    <property type="entry name" value="TPR-like"/>
    <property type="match status" value="1"/>
</dbReference>
<dbReference type="AlphaFoldDB" id="A0A212K5S2"/>
<name>A0A212K5S2_9BACT</name>
<dbReference type="InterPro" id="IPR051829">
    <property type="entry name" value="Multiheme_Cytochr_ET"/>
</dbReference>